<keyword evidence="3" id="KW-1185">Reference proteome</keyword>
<dbReference type="Proteomes" id="UP000422108">
    <property type="component" value="Chromosome"/>
</dbReference>
<evidence type="ECO:0000313" key="3">
    <source>
        <dbReference type="Proteomes" id="UP000422108"/>
    </source>
</evidence>
<protein>
    <submittedName>
        <fullName evidence="2">Uncharacterized protein</fullName>
    </submittedName>
</protein>
<dbReference type="EMBL" id="AP021879">
    <property type="protein sequence ID" value="BBO91993.1"/>
    <property type="molecule type" value="Genomic_DNA"/>
</dbReference>
<reference evidence="2 3" key="1">
    <citation type="submission" date="2019-11" db="EMBL/GenBank/DDBJ databases">
        <title>Comparative genomics of hydrocarbon-degrading Desulfosarcina strains.</title>
        <authorList>
            <person name="Watanabe M."/>
            <person name="Kojima H."/>
            <person name="Fukui M."/>
        </authorList>
    </citation>
    <scope>NUCLEOTIDE SEQUENCE [LARGE SCALE GENOMIC DNA]</scope>
    <source>
        <strain evidence="3">oXyS1</strain>
    </source>
</reference>
<feature type="transmembrane region" description="Helical" evidence="1">
    <location>
        <begin position="48"/>
        <end position="69"/>
    </location>
</feature>
<accession>A0A5K8AH21</accession>
<evidence type="ECO:0000256" key="1">
    <source>
        <dbReference type="SAM" id="Phobius"/>
    </source>
</evidence>
<dbReference type="AlphaFoldDB" id="A0A5K8AH21"/>
<proteinExistence type="predicted"/>
<feature type="transmembrane region" description="Helical" evidence="1">
    <location>
        <begin position="75"/>
        <end position="97"/>
    </location>
</feature>
<organism evidence="2 3">
    <name type="scientific">Desulfosarcina ovata subsp. ovata</name>
    <dbReference type="NCBI Taxonomy" id="2752305"/>
    <lineage>
        <taxon>Bacteria</taxon>
        <taxon>Pseudomonadati</taxon>
        <taxon>Thermodesulfobacteriota</taxon>
        <taxon>Desulfobacteria</taxon>
        <taxon>Desulfobacterales</taxon>
        <taxon>Desulfosarcinaceae</taxon>
        <taxon>Desulfosarcina</taxon>
    </lineage>
</organism>
<keyword evidence="1" id="KW-1133">Transmembrane helix</keyword>
<evidence type="ECO:0000313" key="2">
    <source>
        <dbReference type="EMBL" id="BBO91993.1"/>
    </source>
</evidence>
<sequence>MVLGLKQGIYPKGKDLSEDINKIDSIAINEVQLILAEKRTSLAVMRTGIAVLALPLSVMSVLIATSKYYDVIHVLHFLVPLGALNLALIVFGAYLIIRSIIRMRHYDGFINEIRRKHSIIGEFIE</sequence>
<keyword evidence="1" id="KW-0812">Transmembrane</keyword>
<gene>
    <name evidence="2" type="ORF">DSCOOX_51730</name>
</gene>
<name>A0A5K8AH21_9BACT</name>
<keyword evidence="1" id="KW-0472">Membrane</keyword>